<proteinExistence type="predicted"/>
<dbReference type="EMBL" id="BAABKY010000002">
    <property type="protein sequence ID" value="GAA5078009.1"/>
    <property type="molecule type" value="Genomic_DNA"/>
</dbReference>
<dbReference type="RefSeq" id="WP_158984754.1">
    <property type="nucleotide sequence ID" value="NZ_BAABKY010000002.1"/>
</dbReference>
<evidence type="ECO:0000313" key="2">
    <source>
        <dbReference type="Proteomes" id="UP001501083"/>
    </source>
</evidence>
<protein>
    <submittedName>
        <fullName evidence="1">Uncharacterized protein</fullName>
    </submittedName>
</protein>
<name>A0ABP9LGG8_9GAMM</name>
<keyword evidence="2" id="KW-1185">Reference proteome</keyword>
<sequence>MDWSASLNRGPFAKVLRRIIELAHRLFCQEAVFLREHPQMLQWGACIPQEADESSHRQDGDAKTVAIGLGCVEMVEAR</sequence>
<gene>
    <name evidence="1" type="ORF">GCM10025759_24680</name>
</gene>
<organism evidence="1 2">
    <name type="scientific">Lysobacter panacisoli</name>
    <dbReference type="NCBI Taxonomy" id="1255263"/>
    <lineage>
        <taxon>Bacteria</taxon>
        <taxon>Pseudomonadati</taxon>
        <taxon>Pseudomonadota</taxon>
        <taxon>Gammaproteobacteria</taxon>
        <taxon>Lysobacterales</taxon>
        <taxon>Lysobacteraceae</taxon>
        <taxon>Lysobacter</taxon>
    </lineage>
</organism>
<comment type="caution">
    <text evidence="1">The sequence shown here is derived from an EMBL/GenBank/DDBJ whole genome shotgun (WGS) entry which is preliminary data.</text>
</comment>
<evidence type="ECO:0000313" key="1">
    <source>
        <dbReference type="EMBL" id="GAA5078009.1"/>
    </source>
</evidence>
<dbReference type="Proteomes" id="UP001501083">
    <property type="component" value="Unassembled WGS sequence"/>
</dbReference>
<reference evidence="2" key="1">
    <citation type="journal article" date="2019" name="Int. J. Syst. Evol. Microbiol.">
        <title>The Global Catalogue of Microorganisms (GCM) 10K type strain sequencing project: providing services to taxonomists for standard genome sequencing and annotation.</title>
        <authorList>
            <consortium name="The Broad Institute Genomics Platform"/>
            <consortium name="The Broad Institute Genome Sequencing Center for Infectious Disease"/>
            <person name="Wu L."/>
            <person name="Ma J."/>
        </authorList>
    </citation>
    <scope>NUCLEOTIDE SEQUENCE [LARGE SCALE GENOMIC DNA]</scope>
    <source>
        <strain evidence="2">JCM 19212</strain>
    </source>
</reference>
<accession>A0ABP9LGG8</accession>